<evidence type="ECO:0000256" key="12">
    <source>
        <dbReference type="RuleBase" id="RU003862"/>
    </source>
</evidence>
<keyword evidence="6 12" id="KW-0274">FAD</keyword>
<protein>
    <recommendedName>
        <fullName evidence="12">Methylenetetrahydrofolate reductase</fullName>
        <ecNumber evidence="12">1.5.1.54</ecNumber>
    </recommendedName>
</protein>
<dbReference type="CDD" id="cd00537">
    <property type="entry name" value="MTHFR"/>
    <property type="match status" value="1"/>
</dbReference>
<accession>A0ABU3NXZ8</accession>
<dbReference type="InterPro" id="IPR003171">
    <property type="entry name" value="Mehydrof_redctse-like"/>
</dbReference>
<dbReference type="NCBIfam" id="TIGR00676">
    <property type="entry name" value="fadh2"/>
    <property type="match status" value="1"/>
</dbReference>
<dbReference type="GO" id="GO:0004489">
    <property type="term" value="F:methylenetetrahydrofolate reductase [NAD(P)H] activity"/>
    <property type="evidence" value="ECO:0007669"/>
    <property type="project" value="UniProtKB-EC"/>
</dbReference>
<dbReference type="EMBL" id="JAUOZS010000001">
    <property type="protein sequence ID" value="MDT8900711.1"/>
    <property type="molecule type" value="Genomic_DNA"/>
</dbReference>
<proteinExistence type="inferred from homology"/>
<evidence type="ECO:0000256" key="7">
    <source>
        <dbReference type="ARBA" id="ARBA00023002"/>
    </source>
</evidence>
<evidence type="ECO:0000256" key="3">
    <source>
        <dbReference type="ARBA" id="ARBA00006743"/>
    </source>
</evidence>
<keyword evidence="8" id="KW-0520">NAD</keyword>
<keyword evidence="5 12" id="KW-0285">Flavoprotein</keyword>
<evidence type="ECO:0000313" key="13">
    <source>
        <dbReference type="EMBL" id="MDT8900711.1"/>
    </source>
</evidence>
<reference evidence="13 14" key="1">
    <citation type="submission" date="2023-07" db="EMBL/GenBank/DDBJ databases">
        <title>The novel representative of Negativicutes class, Anaeroselena agilis gen. nov. sp. nov.</title>
        <authorList>
            <person name="Prokofeva M.I."/>
            <person name="Elcheninov A.G."/>
            <person name="Klyukina A."/>
            <person name="Kublanov I.V."/>
            <person name="Frolov E.N."/>
            <person name="Podosokorskaya O.A."/>
        </authorList>
    </citation>
    <scope>NUCLEOTIDE SEQUENCE [LARGE SCALE GENOMIC DNA]</scope>
    <source>
        <strain evidence="13 14">4137-cl</strain>
    </source>
</reference>
<dbReference type="Proteomes" id="UP001254848">
    <property type="component" value="Unassembled WGS sequence"/>
</dbReference>
<evidence type="ECO:0000256" key="6">
    <source>
        <dbReference type="ARBA" id="ARBA00022827"/>
    </source>
</evidence>
<evidence type="ECO:0000256" key="2">
    <source>
        <dbReference type="ARBA" id="ARBA00004777"/>
    </source>
</evidence>
<keyword evidence="7 12" id="KW-0560">Oxidoreductase</keyword>
<comment type="cofactor">
    <cofactor evidence="1 12">
        <name>FAD</name>
        <dbReference type="ChEBI" id="CHEBI:57692"/>
    </cofactor>
</comment>
<comment type="similarity">
    <text evidence="3 12">Belongs to the methylenetetrahydrofolate reductase family.</text>
</comment>
<evidence type="ECO:0000256" key="5">
    <source>
        <dbReference type="ARBA" id="ARBA00022630"/>
    </source>
</evidence>
<dbReference type="Pfam" id="PF02219">
    <property type="entry name" value="MTHFR"/>
    <property type="match status" value="1"/>
</dbReference>
<evidence type="ECO:0000313" key="14">
    <source>
        <dbReference type="Proteomes" id="UP001254848"/>
    </source>
</evidence>
<organism evidence="13 14">
    <name type="scientific">Anaeroselena agilis</name>
    <dbReference type="NCBI Taxonomy" id="3063788"/>
    <lineage>
        <taxon>Bacteria</taxon>
        <taxon>Bacillati</taxon>
        <taxon>Bacillota</taxon>
        <taxon>Negativicutes</taxon>
        <taxon>Acetonemataceae</taxon>
        <taxon>Anaeroselena</taxon>
    </lineage>
</organism>
<evidence type="ECO:0000256" key="11">
    <source>
        <dbReference type="ARBA" id="ARBA00048628"/>
    </source>
</evidence>
<evidence type="ECO:0000256" key="10">
    <source>
        <dbReference type="ARBA" id="ARBA00034478"/>
    </source>
</evidence>
<dbReference type="Gene3D" id="3.20.20.220">
    <property type="match status" value="1"/>
</dbReference>
<dbReference type="EC" id="1.5.1.54" evidence="12"/>
<dbReference type="RefSeq" id="WP_413779248.1">
    <property type="nucleotide sequence ID" value="NZ_JAUOZS010000001.1"/>
</dbReference>
<evidence type="ECO:0000256" key="1">
    <source>
        <dbReference type="ARBA" id="ARBA00001974"/>
    </source>
</evidence>
<evidence type="ECO:0000256" key="4">
    <source>
        <dbReference type="ARBA" id="ARBA00022605"/>
    </source>
</evidence>
<keyword evidence="9" id="KW-0486">Methionine biosynthesis</keyword>
<gene>
    <name evidence="13" type="primary">metF</name>
    <name evidence="13" type="ORF">Q4T40_05585</name>
</gene>
<comment type="caution">
    <text evidence="13">The sequence shown here is derived from an EMBL/GenBank/DDBJ whole genome shotgun (WGS) entry which is preliminary data.</text>
</comment>
<name>A0ABU3NXZ8_9FIRM</name>
<comment type="pathway">
    <text evidence="10">Amino-acid biosynthesis; L-methionine biosynthesis via de novo pathway.</text>
</comment>
<dbReference type="PANTHER" id="PTHR45754">
    <property type="entry name" value="METHYLENETETRAHYDROFOLATE REDUCTASE"/>
    <property type="match status" value="1"/>
</dbReference>
<comment type="pathway">
    <text evidence="2 12">One-carbon metabolism; tetrahydrofolate interconversion.</text>
</comment>
<evidence type="ECO:0000256" key="9">
    <source>
        <dbReference type="ARBA" id="ARBA00023167"/>
    </source>
</evidence>
<keyword evidence="4" id="KW-0028">Amino-acid biosynthesis</keyword>
<evidence type="ECO:0000256" key="8">
    <source>
        <dbReference type="ARBA" id="ARBA00023027"/>
    </source>
</evidence>
<dbReference type="PANTHER" id="PTHR45754:SF3">
    <property type="entry name" value="METHYLENETETRAHYDROFOLATE REDUCTASE (NADPH)"/>
    <property type="match status" value="1"/>
</dbReference>
<comment type="catalytic activity">
    <reaction evidence="11">
        <text>(6S)-5-methyl-5,6,7,8-tetrahydrofolate + NAD(+) = (6R)-5,10-methylene-5,6,7,8-tetrahydrofolate + NADH + H(+)</text>
        <dbReference type="Rhea" id="RHEA:19821"/>
        <dbReference type="ChEBI" id="CHEBI:15378"/>
        <dbReference type="ChEBI" id="CHEBI:15636"/>
        <dbReference type="ChEBI" id="CHEBI:18608"/>
        <dbReference type="ChEBI" id="CHEBI:57540"/>
        <dbReference type="ChEBI" id="CHEBI:57945"/>
        <dbReference type="EC" id="1.5.1.54"/>
    </reaction>
    <physiologicalReaction direction="right-to-left" evidence="11">
        <dbReference type="Rhea" id="RHEA:19823"/>
    </physiologicalReaction>
</comment>
<dbReference type="SUPFAM" id="SSF51730">
    <property type="entry name" value="FAD-linked oxidoreductase"/>
    <property type="match status" value="1"/>
</dbReference>
<dbReference type="InterPro" id="IPR029041">
    <property type="entry name" value="FAD-linked_oxidoreductase-like"/>
</dbReference>
<dbReference type="InterPro" id="IPR004620">
    <property type="entry name" value="MTHF_reductase_bac"/>
</dbReference>
<keyword evidence="14" id="KW-1185">Reference proteome</keyword>
<sequence length="287" mass="31289">MKIRDLFTGKPVISFEIFPPKPDFPLDTVFATLEELKGLNPAYISVTYGAGGSSSARSIEIVDKVKNHYGMETVAHLTCVGATPATIDTVLDRLQALGVENILALRGDPPAGDSPFIPPADGFPYAKDLVRHVRGRGFFSVAAAAYPEGHLECRDIDQDVEYLRLKVEQGVDLLITQLFFDNATFYGFLDKIRGRGIACPVIAGIMPVLSASQIKRITSLCGSAIPAKLQRLMDKYGGVPADMEKAGIEYASEQIVDLLANKVDGIHLYTMNKAKQTKQIMENIGRN</sequence>